<evidence type="ECO:0000313" key="2">
    <source>
        <dbReference type="Proteomes" id="UP001497700"/>
    </source>
</evidence>
<protein>
    <submittedName>
        <fullName evidence="1">Uncharacterized protein</fullName>
    </submittedName>
</protein>
<gene>
    <name evidence="1" type="ORF">F4820DRAFT_19528</name>
</gene>
<dbReference type="Proteomes" id="UP001497700">
    <property type="component" value="Unassembled WGS sequence"/>
</dbReference>
<name>A0ACB9YTZ8_9PEZI</name>
<keyword evidence="2" id="KW-1185">Reference proteome</keyword>
<sequence>MGNLFPCGKRSKIESSSPKLEELQMEEKLREAIFMDGFNDPRSSPRSSYHTAIDDAVTLLTEDGELGRSSPKEEVEDTPTGEPSQSNTVCSDDDEELEHYRAISRYFSRSAGAENTIKAESSQTTVIDIRRDKDTSEPPDWPLKSDKGKGLFYPNEGCSRQLRVPYTNRQRYFFTQEKRSYLSDFPGSPRVENPSTHIPAANLAADLAAGASTRTKTLTTTTTTSSTASRKPSRSATPPSN</sequence>
<organism evidence="1 2">
    <name type="scientific">Hypoxylon rubiginosum</name>
    <dbReference type="NCBI Taxonomy" id="110542"/>
    <lineage>
        <taxon>Eukaryota</taxon>
        <taxon>Fungi</taxon>
        <taxon>Dikarya</taxon>
        <taxon>Ascomycota</taxon>
        <taxon>Pezizomycotina</taxon>
        <taxon>Sordariomycetes</taxon>
        <taxon>Xylariomycetidae</taxon>
        <taxon>Xylariales</taxon>
        <taxon>Hypoxylaceae</taxon>
        <taxon>Hypoxylon</taxon>
    </lineage>
</organism>
<proteinExistence type="predicted"/>
<evidence type="ECO:0000313" key="1">
    <source>
        <dbReference type="EMBL" id="KAI4862586.1"/>
    </source>
</evidence>
<dbReference type="EMBL" id="MU393523">
    <property type="protein sequence ID" value="KAI4862586.1"/>
    <property type="molecule type" value="Genomic_DNA"/>
</dbReference>
<reference evidence="1 2" key="1">
    <citation type="journal article" date="2022" name="New Phytol.">
        <title>Ecological generalism drives hyperdiversity of secondary metabolite gene clusters in xylarialean endophytes.</title>
        <authorList>
            <person name="Franco M.E.E."/>
            <person name="Wisecaver J.H."/>
            <person name="Arnold A.E."/>
            <person name="Ju Y.M."/>
            <person name="Slot J.C."/>
            <person name="Ahrendt S."/>
            <person name="Moore L.P."/>
            <person name="Eastman K.E."/>
            <person name="Scott K."/>
            <person name="Konkel Z."/>
            <person name="Mondo S.J."/>
            <person name="Kuo A."/>
            <person name="Hayes R.D."/>
            <person name="Haridas S."/>
            <person name="Andreopoulos B."/>
            <person name="Riley R."/>
            <person name="LaButti K."/>
            <person name="Pangilinan J."/>
            <person name="Lipzen A."/>
            <person name="Amirebrahimi M."/>
            <person name="Yan J."/>
            <person name="Adam C."/>
            <person name="Keymanesh K."/>
            <person name="Ng V."/>
            <person name="Louie K."/>
            <person name="Northen T."/>
            <person name="Drula E."/>
            <person name="Henrissat B."/>
            <person name="Hsieh H.M."/>
            <person name="Youens-Clark K."/>
            <person name="Lutzoni F."/>
            <person name="Miadlikowska J."/>
            <person name="Eastwood D.C."/>
            <person name="Hamelin R.C."/>
            <person name="Grigoriev I.V."/>
            <person name="U'Ren J.M."/>
        </authorList>
    </citation>
    <scope>NUCLEOTIDE SEQUENCE [LARGE SCALE GENOMIC DNA]</scope>
    <source>
        <strain evidence="1 2">CBS 119005</strain>
    </source>
</reference>
<comment type="caution">
    <text evidence="1">The sequence shown here is derived from an EMBL/GenBank/DDBJ whole genome shotgun (WGS) entry which is preliminary data.</text>
</comment>
<accession>A0ACB9YTZ8</accession>